<dbReference type="RefSeq" id="WP_271712814.1">
    <property type="nucleotide sequence ID" value="NZ_AP024169.1"/>
</dbReference>
<proteinExistence type="predicted"/>
<keyword evidence="1" id="KW-0812">Transmembrane</keyword>
<keyword evidence="1" id="KW-0472">Membrane</keyword>
<dbReference type="AlphaFoldDB" id="A0A7R7ENE2"/>
<evidence type="ECO:0000313" key="3">
    <source>
        <dbReference type="Proteomes" id="UP000595897"/>
    </source>
</evidence>
<reference evidence="2 3" key="1">
    <citation type="submission" date="2020-11" db="EMBL/GenBank/DDBJ databases">
        <title>Draft genome sequencing of a Lachnospiraceae strain isolated from anoxic soil subjected to BSD treatment.</title>
        <authorList>
            <person name="Uek A."/>
            <person name="Tonouchi A."/>
        </authorList>
    </citation>
    <scope>NUCLEOTIDE SEQUENCE [LARGE SCALE GENOMIC DNA]</scope>
    <source>
        <strain evidence="2 3">TB5</strain>
    </source>
</reference>
<dbReference type="KEGG" id="ahb:bsdtb5_30070"/>
<dbReference type="Gene3D" id="3.30.1490.480">
    <property type="entry name" value="Endolytic murein transglycosylase"/>
    <property type="match status" value="1"/>
</dbReference>
<name>A0A7R7ENE2_9FIRM</name>
<dbReference type="Proteomes" id="UP000595897">
    <property type="component" value="Chromosome"/>
</dbReference>
<keyword evidence="3" id="KW-1185">Reference proteome</keyword>
<gene>
    <name evidence="2" type="ORF">bsdtb5_30070</name>
</gene>
<keyword evidence="1" id="KW-1133">Transmembrane helix</keyword>
<organism evidence="2 3">
    <name type="scientific">Anaeromicropila herbilytica</name>
    <dbReference type="NCBI Taxonomy" id="2785025"/>
    <lineage>
        <taxon>Bacteria</taxon>
        <taxon>Bacillati</taxon>
        <taxon>Bacillota</taxon>
        <taxon>Clostridia</taxon>
        <taxon>Lachnospirales</taxon>
        <taxon>Lachnospiraceae</taxon>
        <taxon>Anaeromicropila</taxon>
    </lineage>
</organism>
<evidence type="ECO:0000313" key="2">
    <source>
        <dbReference type="EMBL" id="BCN31712.1"/>
    </source>
</evidence>
<evidence type="ECO:0000256" key="1">
    <source>
        <dbReference type="SAM" id="Phobius"/>
    </source>
</evidence>
<accession>A0A7R7ENE2</accession>
<dbReference type="EMBL" id="AP024169">
    <property type="protein sequence ID" value="BCN31712.1"/>
    <property type="molecule type" value="Genomic_DNA"/>
</dbReference>
<feature type="transmembrane region" description="Helical" evidence="1">
    <location>
        <begin position="21"/>
        <end position="39"/>
    </location>
</feature>
<protein>
    <submittedName>
        <fullName evidence="2">Uncharacterized protein</fullName>
    </submittedName>
</protein>
<sequence>MTAQRSKANSFMKFMSFILQLSLNLVFYVVVILLIMMLTTKAYNFSYQVFGNVVVDSKPGHEAQIKVNKGESTLDLAKVLESNRLIADKYSFFVKAKLTEQAILPGKYILNSSMTYSEILDVITKVASNKDKVSKE</sequence>